<evidence type="ECO:0000313" key="2">
    <source>
        <dbReference type="Proteomes" id="UP001474120"/>
    </source>
</evidence>
<evidence type="ECO:0000313" key="1">
    <source>
        <dbReference type="EMBL" id="MEL4456950.1"/>
    </source>
</evidence>
<organism evidence="1 2">
    <name type="scientific">Lutimonas vermicola</name>
    <dbReference type="NCBI Taxonomy" id="414288"/>
    <lineage>
        <taxon>Bacteria</taxon>
        <taxon>Pseudomonadati</taxon>
        <taxon>Bacteroidota</taxon>
        <taxon>Flavobacteriia</taxon>
        <taxon>Flavobacteriales</taxon>
        <taxon>Flavobacteriaceae</taxon>
        <taxon>Lutimonas</taxon>
    </lineage>
</organism>
<dbReference type="EMBL" id="JBCDNA010000003">
    <property type="protein sequence ID" value="MEL4456950.1"/>
    <property type="molecule type" value="Genomic_DNA"/>
</dbReference>
<proteinExistence type="predicted"/>
<dbReference type="RefSeq" id="WP_342161114.1">
    <property type="nucleotide sequence ID" value="NZ_JBCDNA010000003.1"/>
</dbReference>
<keyword evidence="2" id="KW-1185">Reference proteome</keyword>
<dbReference type="Proteomes" id="UP001474120">
    <property type="component" value="Unassembled WGS sequence"/>
</dbReference>
<name>A0ABU9L3D3_9FLAO</name>
<sequence>MKKAKTNLLLLITITLLFGSFTYSQNFIKTTNHLENNNFDLVMVEFMQPDSSIKYNKGFLNNSNKVRESLEKENMPPFKVELKGLGETDFIYSTGSDLYVIGRSYKYQNIVASFHIIKKTMMGGNFWFERGTEYEDPGGLITSSTFTSQFNLFSELYSDSGNLKLEFGSTSNKTFKLYDYNSGFQIKGRNTVESFSFEDGKTNSRSIAVIGKSHFSDKRFLFIKPQGQSFETKIDLTTDNPYIFYKSSHFEGATEKFETLVKSDINSERFSNWFRLAGYWVYNNTHYVAIRSESRIFYYIIKDNKIVKVLFDEFEGKYEKVYFLPEQGIFVNVSNLNINNNSISNHFRLQGFSILNNRLWSIEKKYFTQLNSICETNSKIIIGGASGDGGYLGFDNPYIEIIEAKSGKILNNHYISEKYASINNMLIINNSILITVGFSRDKSTRKAYGTSYLINDSLLSNGEFSNDLFR</sequence>
<reference evidence="1 2" key="1">
    <citation type="submission" date="2024-04" db="EMBL/GenBank/DDBJ databases">
        <title>whole genome sequencing of Lutimonas vermicola strain IMCC1616.</title>
        <authorList>
            <person name="Bae S.S."/>
        </authorList>
    </citation>
    <scope>NUCLEOTIDE SEQUENCE [LARGE SCALE GENOMIC DNA]</scope>
    <source>
        <strain evidence="1 2">IMCC1616</strain>
    </source>
</reference>
<accession>A0ABU9L3D3</accession>
<comment type="caution">
    <text evidence="1">The sequence shown here is derived from an EMBL/GenBank/DDBJ whole genome shotgun (WGS) entry which is preliminary data.</text>
</comment>
<gene>
    <name evidence="1" type="ORF">AABB81_13660</name>
</gene>
<protein>
    <submittedName>
        <fullName evidence="1">Uncharacterized protein</fullName>
    </submittedName>
</protein>